<dbReference type="Gene3D" id="3.30.1330.40">
    <property type="entry name" value="RutC-like"/>
    <property type="match status" value="1"/>
</dbReference>
<evidence type="ECO:0000313" key="1">
    <source>
        <dbReference type="EMBL" id="MCH7409744.1"/>
    </source>
</evidence>
<dbReference type="Proteomes" id="UP001165489">
    <property type="component" value="Unassembled WGS sequence"/>
</dbReference>
<dbReference type="InterPro" id="IPR035959">
    <property type="entry name" value="RutC-like_sf"/>
</dbReference>
<dbReference type="PANTHER" id="PTHR11803:SF59">
    <property type="entry name" value="ENDORIBONUCLEASE"/>
    <property type="match status" value="1"/>
</dbReference>
<organism evidence="1 2">
    <name type="scientific">Belliella filtrata</name>
    <dbReference type="NCBI Taxonomy" id="2923435"/>
    <lineage>
        <taxon>Bacteria</taxon>
        <taxon>Pseudomonadati</taxon>
        <taxon>Bacteroidota</taxon>
        <taxon>Cytophagia</taxon>
        <taxon>Cytophagales</taxon>
        <taxon>Cyclobacteriaceae</taxon>
        <taxon>Belliella</taxon>
    </lineage>
</organism>
<proteinExistence type="predicted"/>
<reference evidence="1" key="1">
    <citation type="submission" date="2022-03" db="EMBL/GenBank/DDBJ databases">
        <title>De novo assembled genomes of Belliella spp. (Cyclobacteriaceae) strains.</title>
        <authorList>
            <person name="Szabo A."/>
            <person name="Korponai K."/>
            <person name="Felfoldi T."/>
        </authorList>
    </citation>
    <scope>NUCLEOTIDE SEQUENCE</scope>
    <source>
        <strain evidence="1">DSM 111904</strain>
    </source>
</reference>
<accession>A0ABS9V068</accession>
<name>A0ABS9V068_9BACT</name>
<comment type="caution">
    <text evidence="1">The sequence shown here is derived from an EMBL/GenBank/DDBJ whole genome shotgun (WGS) entry which is preliminary data.</text>
</comment>
<dbReference type="PANTHER" id="PTHR11803">
    <property type="entry name" value="2-IMINOBUTANOATE/2-IMINOPROPANOATE DEAMINASE RIDA"/>
    <property type="match status" value="1"/>
</dbReference>
<dbReference type="InterPro" id="IPR006175">
    <property type="entry name" value="YjgF/YER057c/UK114"/>
</dbReference>
<dbReference type="EMBL" id="JAKZGP010000022">
    <property type="protein sequence ID" value="MCH7409744.1"/>
    <property type="molecule type" value="Genomic_DNA"/>
</dbReference>
<sequence length="148" mass="16701">MKNSSSEIEKPQIQRFDRSDAHILKGVFVPKDKDSFFTSGIVADVSDDKAKPGENPRYGNTFQQSISILGKIENILSEANFEMQDVVFLRVYLAPDKEGSIDWQGWFDAYDKFFQTEDNPNKVARSTVAVYALANPDLLVEIEAVAFK</sequence>
<protein>
    <submittedName>
        <fullName evidence="1">RidA family protein</fullName>
    </submittedName>
</protein>
<dbReference type="SUPFAM" id="SSF55298">
    <property type="entry name" value="YjgF-like"/>
    <property type="match status" value="1"/>
</dbReference>
<dbReference type="Pfam" id="PF01042">
    <property type="entry name" value="Ribonuc_L-PSP"/>
    <property type="match status" value="1"/>
</dbReference>
<evidence type="ECO:0000313" key="2">
    <source>
        <dbReference type="Proteomes" id="UP001165489"/>
    </source>
</evidence>
<keyword evidence="2" id="KW-1185">Reference proteome</keyword>
<dbReference type="CDD" id="cd06151">
    <property type="entry name" value="YjgF_YER057c_UK114_like_3"/>
    <property type="match status" value="1"/>
</dbReference>
<dbReference type="RefSeq" id="WP_241348071.1">
    <property type="nucleotide sequence ID" value="NZ_JAKZGP010000022.1"/>
</dbReference>
<gene>
    <name evidence="1" type="ORF">MM239_10090</name>
</gene>